<evidence type="ECO:0000256" key="7">
    <source>
        <dbReference type="ARBA" id="ARBA00023054"/>
    </source>
</evidence>
<keyword evidence="14" id="KW-1185">Reference proteome</keyword>
<dbReference type="Proteomes" id="UP001182556">
    <property type="component" value="Unassembled WGS sequence"/>
</dbReference>
<dbReference type="FunFam" id="1.10.8.270:FF:000001">
    <property type="entry name" value="TBC1 domain family member 1"/>
    <property type="match status" value="1"/>
</dbReference>
<evidence type="ECO:0000313" key="13">
    <source>
        <dbReference type="EMBL" id="KAK1926081.1"/>
    </source>
</evidence>
<dbReference type="EMBL" id="JAODAN010000002">
    <property type="protein sequence ID" value="KAK1926081.1"/>
    <property type="molecule type" value="Genomic_DNA"/>
</dbReference>
<dbReference type="GO" id="GO:0016192">
    <property type="term" value="P:vesicle-mediated transport"/>
    <property type="evidence" value="ECO:0007669"/>
    <property type="project" value="UniProtKB-KW"/>
</dbReference>
<keyword evidence="5" id="KW-0931">ER-Golgi transport</keyword>
<dbReference type="PANTHER" id="PTHR47219">
    <property type="entry name" value="RAB GTPASE-ACTIVATING PROTEIN 1-LIKE"/>
    <property type="match status" value="1"/>
</dbReference>
<evidence type="ECO:0000256" key="9">
    <source>
        <dbReference type="ARBA" id="ARBA00072088"/>
    </source>
</evidence>
<dbReference type="GO" id="GO:0005096">
    <property type="term" value="F:GTPase activator activity"/>
    <property type="evidence" value="ECO:0007669"/>
    <property type="project" value="UniProtKB-KW"/>
</dbReference>
<gene>
    <name evidence="13" type="ORF">DB88DRAFT_480612</name>
</gene>
<evidence type="ECO:0000256" key="2">
    <source>
        <dbReference type="ARBA" id="ARBA00022448"/>
    </source>
</evidence>
<feature type="compositionally biased region" description="Polar residues" evidence="11">
    <location>
        <begin position="195"/>
        <end position="208"/>
    </location>
</feature>
<feature type="compositionally biased region" description="Low complexity" evidence="11">
    <location>
        <begin position="225"/>
        <end position="250"/>
    </location>
</feature>
<dbReference type="GO" id="GO:0031267">
    <property type="term" value="F:small GTPase binding"/>
    <property type="evidence" value="ECO:0007669"/>
    <property type="project" value="TreeGrafter"/>
</dbReference>
<dbReference type="GO" id="GO:0015031">
    <property type="term" value="P:protein transport"/>
    <property type="evidence" value="ECO:0007669"/>
    <property type="project" value="UniProtKB-KW"/>
</dbReference>
<dbReference type="Gene3D" id="1.10.10.750">
    <property type="entry name" value="Ypt/Rab-GAP domain of gyp1p, domain 1"/>
    <property type="match status" value="1"/>
</dbReference>
<feature type="coiled-coil region" evidence="10">
    <location>
        <begin position="664"/>
        <end position="733"/>
    </location>
</feature>
<accession>A0AAD9FU02</accession>
<feature type="compositionally biased region" description="Polar residues" evidence="11">
    <location>
        <begin position="88"/>
        <end position="109"/>
    </location>
</feature>
<keyword evidence="2" id="KW-0813">Transport</keyword>
<comment type="subcellular location">
    <subcellularLocation>
        <location evidence="1">Cytoplasm</location>
    </subcellularLocation>
</comment>
<feature type="domain" description="Rab-GAP TBC" evidence="12">
    <location>
        <begin position="387"/>
        <end position="572"/>
    </location>
</feature>
<dbReference type="InterPro" id="IPR000195">
    <property type="entry name" value="Rab-GAP-TBC_dom"/>
</dbReference>
<dbReference type="FunFam" id="1.10.472.80:FF:000044">
    <property type="entry name" value="GTPase-activating protein GYP5"/>
    <property type="match status" value="1"/>
</dbReference>
<keyword evidence="7 10" id="KW-0175">Coiled coil</keyword>
<dbReference type="SUPFAM" id="SSF47923">
    <property type="entry name" value="Ypt/Rab-GAP domain of gyp1p"/>
    <property type="match status" value="2"/>
</dbReference>
<evidence type="ECO:0000256" key="11">
    <source>
        <dbReference type="SAM" id="MobiDB-lite"/>
    </source>
</evidence>
<comment type="similarity">
    <text evidence="8">Belongs to the GYP5 family.</text>
</comment>
<evidence type="ECO:0000259" key="12">
    <source>
        <dbReference type="PROSITE" id="PS50086"/>
    </source>
</evidence>
<dbReference type="Pfam" id="PF23436">
    <property type="entry name" value="RabGap-TBC_2"/>
    <property type="match status" value="1"/>
</dbReference>
<dbReference type="SMART" id="SM00164">
    <property type="entry name" value="TBC"/>
    <property type="match status" value="1"/>
</dbReference>
<feature type="compositionally biased region" description="Basic and acidic residues" evidence="11">
    <location>
        <begin position="300"/>
        <end position="310"/>
    </location>
</feature>
<dbReference type="AlphaFoldDB" id="A0AAD9FU02"/>
<dbReference type="FunFam" id="1.10.10.750:FF:000003">
    <property type="entry name" value="GTPase activating protein (Evi5)"/>
    <property type="match status" value="1"/>
</dbReference>
<protein>
    <recommendedName>
        <fullName evidence="9">GTPase-activating protein GYP5</fullName>
    </recommendedName>
</protein>
<dbReference type="PANTHER" id="PTHR47219:SF22">
    <property type="entry name" value="RAB-GAP TBC DOMAIN-CONTAINING PROTEIN"/>
    <property type="match status" value="1"/>
</dbReference>
<sequence>MSRPITPTDQDIKHAEELELNDEDIVDECERPVTKDDLDKGLLGYSPHPIDPKAIIPQTPREVKSVARIREPSDSSDRPRTPDHVKTSPLSFRSIPASSSKSNINPTRQTVERDLSTLDLNSSPPGSPIHGFDDSRMDTRTDARPESFAEVALEDVASDDPHGGSGLQLQHYQPPFDSIHARADVESTSHAKDTSAPNIQPAKSSFLSSAWGFSRPDATSPSQPTSGLPNQSTSSSTSSPSGSGWKSTMSNLLGNRSTPPTPLATGSDIPPSTPPMNARIPLETPQTSSASTSFLLQRMESPKASRDRRISRQGGAADQLRVGFERVRSAMEGAAREMRREEKAEHSPVSPDSPAAVDWVFWGAVVQDYEEVARSRPKELSRAIQQGVPHVIRGAIWQLMSSSKSVPLEETYKALLKLPSPHEKAIMKDINRTFPNHKFFKDGGGVGQESLYMVVKAYSLYDQEVGYCQGLAFIVAALLLNMPDEEAFCVLVRLMDSYNLRSHFLADMPGLQLRLFQFDRLVEEILPLLHSHLTRKGIKSSMFASQWFMTLFSYRFPLSLVYRVLDIVFAEGIEAIFRFSVALLRKSEDKLIQLEFEDILAYLQTDLFEVYRMGGSMAAPDDAVLSEEEEWKANEFVRDAYDVRITPFMLDSYESEYEERQRTQNKHAIELDQLRNANRNLSSQVKQLEASLAAINQEHVELVRQLVMSKIEKEETENELVRYKLLYAELAHAQQDALSTHNRFSAGSSMSLMNQDSMSHERR</sequence>
<evidence type="ECO:0000313" key="14">
    <source>
        <dbReference type="Proteomes" id="UP001182556"/>
    </source>
</evidence>
<dbReference type="InterPro" id="IPR035969">
    <property type="entry name" value="Rab-GAP_TBC_sf"/>
</dbReference>
<feature type="compositionally biased region" description="Polar residues" evidence="11">
    <location>
        <begin position="284"/>
        <end position="295"/>
    </location>
</feature>
<name>A0AAD9FU02_PAPLA</name>
<feature type="compositionally biased region" description="Acidic residues" evidence="11">
    <location>
        <begin position="18"/>
        <end position="27"/>
    </location>
</feature>
<feature type="compositionally biased region" description="Basic and acidic residues" evidence="11">
    <location>
        <begin position="179"/>
        <end position="193"/>
    </location>
</feature>
<evidence type="ECO:0000256" key="4">
    <source>
        <dbReference type="ARBA" id="ARBA00022490"/>
    </source>
</evidence>
<dbReference type="Gene3D" id="1.10.472.80">
    <property type="entry name" value="Ypt/Rab-GAP domain of gyp1p, domain 3"/>
    <property type="match status" value="1"/>
</dbReference>
<keyword evidence="4" id="KW-0963">Cytoplasm</keyword>
<evidence type="ECO:0000256" key="5">
    <source>
        <dbReference type="ARBA" id="ARBA00022892"/>
    </source>
</evidence>
<evidence type="ECO:0000256" key="1">
    <source>
        <dbReference type="ARBA" id="ARBA00004496"/>
    </source>
</evidence>
<dbReference type="PROSITE" id="PS50086">
    <property type="entry name" value="TBC_RABGAP"/>
    <property type="match status" value="1"/>
</dbReference>
<feature type="region of interest" description="Disordered" evidence="11">
    <location>
        <begin position="1"/>
        <end position="317"/>
    </location>
</feature>
<feature type="compositionally biased region" description="Basic and acidic residues" evidence="11">
    <location>
        <begin position="131"/>
        <end position="147"/>
    </location>
</feature>
<reference evidence="13" key="1">
    <citation type="submission" date="2023-02" db="EMBL/GenBank/DDBJ databases">
        <title>Identification and recombinant expression of a fungal hydrolase from Papiliotrema laurentii that hydrolyzes apple cutin and clears colloidal polyester polyurethane.</title>
        <authorList>
            <consortium name="DOE Joint Genome Institute"/>
            <person name="Roman V.A."/>
            <person name="Bojanowski C."/>
            <person name="Crable B.R."/>
            <person name="Wagner D.N."/>
            <person name="Hung C.S."/>
            <person name="Nadeau L.J."/>
            <person name="Schratz L."/>
            <person name="Haridas S."/>
            <person name="Pangilinan J."/>
            <person name="Lipzen A."/>
            <person name="Na H."/>
            <person name="Yan M."/>
            <person name="Ng V."/>
            <person name="Grigoriev I.V."/>
            <person name="Spatafora J.W."/>
            <person name="Barlow D."/>
            <person name="Biffinger J."/>
            <person name="Kelley-Loughnane N."/>
            <person name="Varaljay V.A."/>
            <person name="Crookes-Goodson W.J."/>
        </authorList>
    </citation>
    <scope>NUCLEOTIDE SEQUENCE</scope>
    <source>
        <strain evidence="13">5307AH</strain>
    </source>
</reference>
<feature type="compositionally biased region" description="Basic and acidic residues" evidence="11">
    <location>
        <begin position="28"/>
        <end position="40"/>
    </location>
</feature>
<evidence type="ECO:0000256" key="6">
    <source>
        <dbReference type="ARBA" id="ARBA00022927"/>
    </source>
</evidence>
<evidence type="ECO:0000256" key="10">
    <source>
        <dbReference type="SAM" id="Coils"/>
    </source>
</evidence>
<organism evidence="13 14">
    <name type="scientific">Papiliotrema laurentii</name>
    <name type="common">Cryptococcus laurentii</name>
    <dbReference type="NCBI Taxonomy" id="5418"/>
    <lineage>
        <taxon>Eukaryota</taxon>
        <taxon>Fungi</taxon>
        <taxon>Dikarya</taxon>
        <taxon>Basidiomycota</taxon>
        <taxon>Agaricomycotina</taxon>
        <taxon>Tremellomycetes</taxon>
        <taxon>Tremellales</taxon>
        <taxon>Rhynchogastremaceae</taxon>
        <taxon>Papiliotrema</taxon>
    </lineage>
</organism>
<evidence type="ECO:0000256" key="3">
    <source>
        <dbReference type="ARBA" id="ARBA00022468"/>
    </source>
</evidence>
<proteinExistence type="inferred from homology"/>
<dbReference type="Gene3D" id="1.10.8.270">
    <property type="entry name" value="putative rabgap domain of human tbc1 domain family member 14 like domains"/>
    <property type="match status" value="1"/>
</dbReference>
<feature type="compositionally biased region" description="Basic and acidic residues" evidence="11">
    <location>
        <begin position="61"/>
        <end position="86"/>
    </location>
</feature>
<keyword evidence="3" id="KW-0343">GTPase activation</keyword>
<comment type="caution">
    <text evidence="13">The sequence shown here is derived from an EMBL/GenBank/DDBJ whole genome shotgun (WGS) entry which is preliminary data.</text>
</comment>
<dbReference type="InterPro" id="IPR050302">
    <property type="entry name" value="Rab_GAP_TBC_domain"/>
</dbReference>
<keyword evidence="6" id="KW-0653">Protein transport</keyword>
<evidence type="ECO:0000256" key="8">
    <source>
        <dbReference type="ARBA" id="ARBA00061661"/>
    </source>
</evidence>
<dbReference type="GO" id="GO:0005737">
    <property type="term" value="C:cytoplasm"/>
    <property type="evidence" value="ECO:0007669"/>
    <property type="project" value="UniProtKB-SubCell"/>
</dbReference>